<dbReference type="InterPro" id="IPR036397">
    <property type="entry name" value="RNaseH_sf"/>
</dbReference>
<dbReference type="EMBL" id="CACRUA010000001">
    <property type="protein sequence ID" value="VYT65568.1"/>
    <property type="molecule type" value="Genomic_DNA"/>
</dbReference>
<organism evidence="2">
    <name type="scientific">Clostridium symbiosum</name>
    <name type="common">Bacteroides symbiosus</name>
    <dbReference type="NCBI Taxonomy" id="1512"/>
    <lineage>
        <taxon>Bacteria</taxon>
        <taxon>Bacillati</taxon>
        <taxon>Bacillota</taxon>
        <taxon>Clostridia</taxon>
        <taxon>Lachnospirales</taxon>
        <taxon>Lachnospiraceae</taxon>
        <taxon>Otoolea</taxon>
    </lineage>
</organism>
<name>A0A6N2YI90_CLOSY</name>
<evidence type="ECO:0000313" key="2">
    <source>
        <dbReference type="EMBL" id="VYT65568.1"/>
    </source>
</evidence>
<dbReference type="Gene3D" id="3.30.420.10">
    <property type="entry name" value="Ribonuclease H-like superfamily/Ribonuclease H"/>
    <property type="match status" value="1"/>
</dbReference>
<sequence length="364" mass="42289">MITIEKKVDLPVTYPLETIGKLNELLFFDIETTGFSGDYSTLYLIGCTYYRDGSWHLIQWFADTLNAEEELLHAFFAFMEHYRYLIHFNGDGFDIPYLLKRCRAYDLDYGFLNIKSVDIYKIIKPYKKLLGLENLKQKSIECFLGVCREDKYNGGQLIEVYKDYLATRDEFLYNLLILHNEDDLKGMPSILPVLYYHDFLRGGFAYTGHQLCNISDAFGSVEQELKLCYKSPVPLPVPVQWELPPFALELSDRLLTVSVPLYQGELKHFYPDYQNYVYLVYEDNAIHKSVGQYVEKDAKKKATAKTCYTRVSGIFLPQPCEIWDGCVKSDYKAKTSYVMFRPELLEEEGAAARYLDGVLKHILN</sequence>
<feature type="domain" description="YprB ribonuclease H-like" evidence="1">
    <location>
        <begin position="26"/>
        <end position="190"/>
    </location>
</feature>
<dbReference type="GO" id="GO:0004527">
    <property type="term" value="F:exonuclease activity"/>
    <property type="evidence" value="ECO:0007669"/>
    <property type="project" value="UniProtKB-KW"/>
</dbReference>
<dbReference type="InterPro" id="IPR012337">
    <property type="entry name" value="RNaseH-like_sf"/>
</dbReference>
<dbReference type="PANTHER" id="PTHR38462">
    <property type="entry name" value="EXONUCLEASE-LIKE PROTEIN"/>
    <property type="match status" value="1"/>
</dbReference>
<keyword evidence="2" id="KW-0378">Hydrolase</keyword>
<dbReference type="SUPFAM" id="SSF53098">
    <property type="entry name" value="Ribonuclease H-like"/>
    <property type="match status" value="1"/>
</dbReference>
<dbReference type="Pfam" id="PF13482">
    <property type="entry name" value="RNase_H_2"/>
    <property type="match status" value="1"/>
</dbReference>
<dbReference type="PANTHER" id="PTHR38462:SF1">
    <property type="entry name" value="YPRB RIBONUCLEASE H-LIKE DOMAIN-CONTAINING PROTEIN"/>
    <property type="match status" value="1"/>
</dbReference>
<keyword evidence="2" id="KW-0540">Nuclease</keyword>
<dbReference type="InterPro" id="IPR038720">
    <property type="entry name" value="YprB_RNase_H-like_dom"/>
</dbReference>
<dbReference type="AlphaFoldDB" id="A0A6N2YI90"/>
<gene>
    <name evidence="2" type="ORF">CSLFYP84_00135</name>
</gene>
<dbReference type="RefSeq" id="WP_021642705.1">
    <property type="nucleotide sequence ID" value="NZ_BAABZD010000001.1"/>
</dbReference>
<accession>A0A6N2YI90</accession>
<protein>
    <submittedName>
        <fullName evidence="2">DNA polymerase family B, exonuclease domain</fullName>
    </submittedName>
</protein>
<dbReference type="GO" id="GO:0003676">
    <property type="term" value="F:nucleic acid binding"/>
    <property type="evidence" value="ECO:0007669"/>
    <property type="project" value="InterPro"/>
</dbReference>
<reference evidence="2" key="1">
    <citation type="submission" date="2019-11" db="EMBL/GenBank/DDBJ databases">
        <authorList>
            <person name="Feng L."/>
        </authorList>
    </citation>
    <scope>NUCLEOTIDE SEQUENCE</scope>
    <source>
        <strain evidence="2">CsymbiosumLFYP84</strain>
    </source>
</reference>
<evidence type="ECO:0000259" key="1">
    <source>
        <dbReference type="Pfam" id="PF13482"/>
    </source>
</evidence>
<proteinExistence type="predicted"/>
<keyword evidence="2" id="KW-0269">Exonuclease</keyword>